<evidence type="ECO:0000313" key="3">
    <source>
        <dbReference type="EMBL" id="MBE9608999.1"/>
    </source>
</evidence>
<protein>
    <submittedName>
        <fullName evidence="3">Alpha/beta hydrolase</fullName>
    </submittedName>
</protein>
<reference evidence="3 4" key="1">
    <citation type="submission" date="2020-10" db="EMBL/GenBank/DDBJ databases">
        <title>The genome sequence of Chitinilyticum litopenaei 4Y14.</title>
        <authorList>
            <person name="Liu Y."/>
        </authorList>
    </citation>
    <scope>NUCLEOTIDE SEQUENCE [LARGE SCALE GENOMIC DNA]</scope>
    <source>
        <strain evidence="3 4">4Y14</strain>
    </source>
</reference>
<dbReference type="AlphaFoldDB" id="A0A8J7FMP3"/>
<organism evidence="3 4">
    <name type="scientific">Chitinilyticum piscinae</name>
    <dbReference type="NCBI Taxonomy" id="2866724"/>
    <lineage>
        <taxon>Bacteria</taxon>
        <taxon>Pseudomonadati</taxon>
        <taxon>Pseudomonadota</taxon>
        <taxon>Betaproteobacteria</taxon>
        <taxon>Neisseriales</taxon>
        <taxon>Chitinibacteraceae</taxon>
        <taxon>Chitinilyticum</taxon>
    </lineage>
</organism>
<dbReference type="GO" id="GO:0016787">
    <property type="term" value="F:hydrolase activity"/>
    <property type="evidence" value="ECO:0007669"/>
    <property type="project" value="UniProtKB-KW"/>
</dbReference>
<sequence>MAKTIIQGRLTHKLRSLAVSCAAGGTVLLRRLAGRPLVAAWPPVMEYATLFWHWQFNHALRLARESPAECRAYFDSLYAVTEDYPDVSHRPSAAHEPRGDWYIPQHGRSTITLLHFHGGGYAFHAAVSRHFAASLAHYLGVSVFAPDYRLTPEHPHPAQRDDALAAYRHLLASGVPASQIVLCGDSAGGHLALMTLAELADAGLPQPLLTLALSPWTDTGERGASLYGNDRFDLVQGYMTQRFAQWLKGGQPLSDAELSPITRDYRGQGPIYLQVGGREILVDMIRDFARSQAANGAQLRLDVWPEMNHEFHAFGRTHPDSHAALLRLREALDWAESQRPFPPQPYTEIDTLAANLTRVAISAIPITP</sequence>
<evidence type="ECO:0000256" key="1">
    <source>
        <dbReference type="ARBA" id="ARBA00022801"/>
    </source>
</evidence>
<dbReference type="PANTHER" id="PTHR48081">
    <property type="entry name" value="AB HYDROLASE SUPERFAMILY PROTEIN C4A8.06C"/>
    <property type="match status" value="1"/>
</dbReference>
<keyword evidence="1 3" id="KW-0378">Hydrolase</keyword>
<keyword evidence="4" id="KW-1185">Reference proteome</keyword>
<proteinExistence type="predicted"/>
<dbReference type="SUPFAM" id="SSF53474">
    <property type="entry name" value="alpha/beta-Hydrolases"/>
    <property type="match status" value="1"/>
</dbReference>
<dbReference type="InterPro" id="IPR029058">
    <property type="entry name" value="AB_hydrolase_fold"/>
</dbReference>
<dbReference type="RefSeq" id="WP_194115524.1">
    <property type="nucleotide sequence ID" value="NZ_JADFUA010000003.1"/>
</dbReference>
<comment type="caution">
    <text evidence="3">The sequence shown here is derived from an EMBL/GenBank/DDBJ whole genome shotgun (WGS) entry which is preliminary data.</text>
</comment>
<dbReference type="Gene3D" id="3.40.50.1820">
    <property type="entry name" value="alpha/beta hydrolase"/>
    <property type="match status" value="1"/>
</dbReference>
<dbReference type="Proteomes" id="UP000604481">
    <property type="component" value="Unassembled WGS sequence"/>
</dbReference>
<feature type="domain" description="Alpha/beta hydrolase fold-3" evidence="2">
    <location>
        <begin position="113"/>
        <end position="312"/>
    </location>
</feature>
<dbReference type="Pfam" id="PF07859">
    <property type="entry name" value="Abhydrolase_3"/>
    <property type="match status" value="1"/>
</dbReference>
<evidence type="ECO:0000259" key="2">
    <source>
        <dbReference type="Pfam" id="PF07859"/>
    </source>
</evidence>
<dbReference type="InterPro" id="IPR013094">
    <property type="entry name" value="AB_hydrolase_3"/>
</dbReference>
<name>A0A8J7FMP3_9NEIS</name>
<evidence type="ECO:0000313" key="4">
    <source>
        <dbReference type="Proteomes" id="UP000604481"/>
    </source>
</evidence>
<dbReference type="EMBL" id="JADFUA010000003">
    <property type="protein sequence ID" value="MBE9608999.1"/>
    <property type="molecule type" value="Genomic_DNA"/>
</dbReference>
<dbReference type="PANTHER" id="PTHR48081:SF8">
    <property type="entry name" value="ALPHA_BETA HYDROLASE FOLD-3 DOMAIN-CONTAINING PROTEIN-RELATED"/>
    <property type="match status" value="1"/>
</dbReference>
<gene>
    <name evidence="3" type="ORF">INR99_06540</name>
</gene>
<accession>A0A8J7FMP3</accession>
<dbReference type="InterPro" id="IPR050300">
    <property type="entry name" value="GDXG_lipolytic_enzyme"/>
</dbReference>